<dbReference type="InterPro" id="IPR044257">
    <property type="entry name" value="TRM32-like"/>
</dbReference>
<protein>
    <recommendedName>
        <fullName evidence="1">DUF4378 domain-containing protein</fullName>
    </recommendedName>
</protein>
<reference evidence="2 3" key="1">
    <citation type="journal article" date="2023" name="Hortic Res">
        <title>Pangenome of water caltrop reveals structural variations and asymmetric subgenome divergence after allopolyploidization.</title>
        <authorList>
            <person name="Zhang X."/>
            <person name="Chen Y."/>
            <person name="Wang L."/>
            <person name="Yuan Y."/>
            <person name="Fang M."/>
            <person name="Shi L."/>
            <person name="Lu R."/>
            <person name="Comes H.P."/>
            <person name="Ma Y."/>
            <person name="Chen Y."/>
            <person name="Huang G."/>
            <person name="Zhou Y."/>
            <person name="Zheng Z."/>
            <person name="Qiu Y."/>
        </authorList>
    </citation>
    <scope>NUCLEOTIDE SEQUENCE [LARGE SCALE GENOMIC DNA]</scope>
    <source>
        <strain evidence="2">F231</strain>
    </source>
</reference>
<proteinExistence type="predicted"/>
<organism evidence="2 3">
    <name type="scientific">Trapa natans</name>
    <name type="common">Water chestnut</name>
    <dbReference type="NCBI Taxonomy" id="22666"/>
    <lineage>
        <taxon>Eukaryota</taxon>
        <taxon>Viridiplantae</taxon>
        <taxon>Streptophyta</taxon>
        <taxon>Embryophyta</taxon>
        <taxon>Tracheophyta</taxon>
        <taxon>Spermatophyta</taxon>
        <taxon>Magnoliopsida</taxon>
        <taxon>eudicotyledons</taxon>
        <taxon>Gunneridae</taxon>
        <taxon>Pentapetalae</taxon>
        <taxon>rosids</taxon>
        <taxon>malvids</taxon>
        <taxon>Myrtales</taxon>
        <taxon>Lythraceae</taxon>
        <taxon>Trapa</taxon>
    </lineage>
</organism>
<evidence type="ECO:0000259" key="1">
    <source>
        <dbReference type="Pfam" id="PF14309"/>
    </source>
</evidence>
<dbReference type="InterPro" id="IPR025486">
    <property type="entry name" value="DUF4378"/>
</dbReference>
<dbReference type="AlphaFoldDB" id="A0AAN7LMH2"/>
<dbReference type="EMBL" id="JAXQNO010000009">
    <property type="protein sequence ID" value="KAK4791428.1"/>
    <property type="molecule type" value="Genomic_DNA"/>
</dbReference>
<keyword evidence="3" id="KW-1185">Reference proteome</keyword>
<dbReference type="PANTHER" id="PTHR47071:SF2">
    <property type="entry name" value="PROTEIN TRM32"/>
    <property type="match status" value="1"/>
</dbReference>
<sequence>MVRKDIPVSRQLEVVEDQPRCLWDRLHAVHHHRWRHVKRLVSNKKLLLRRRRNFCWKAPEHADIEVKHLQVWYIFSALLAILYFYLSCHKSLCPQFNETQGNHQNEEEDALAAEKISKKEGVKNSLLLPVGNFRHDHPIYAETILSNPCSSKVEEHDNFGMVKVLGSEHDNYGKPRFTKARSFPLRDSSGARCYQTSNLKHKRSEVWFFPRGDKLKIETMVPVCHKNLVPFKVTPIQETAVNSLNSSSAIDHHWWNHLAISQFKGIKQRIRRILKKCKKETLLPEALVDHGSSDNLKQVPAEESNIRRVTRLSSLNESLDKYARLFGEDFGSDSKPSELNNSRSLKLVDVKINAPKTSRRRLSLPDNETFGSILIDNLHSGLPAWRKPDRKNSEESVLKSEPLHDSVNIDSLGKSFEGSEANLISEMGPGSVGGGGKDPRSDGHICDEKSVEFIMRERVIIHGEETAASPKSTGDAELSQESVLQPVPLHNMMVPEANCLSEGVDWRPCGGSSDKNILPRKEAANSLFRPRLAIIKEEESDFNFVSRVLRLGGFFENEFTDPWDSISVPLNPKLFNKMEASELHGDQCSNGLCKHQLHFDLINEALLEIYERQFTYFPIASSSRRFVKPVTEGQRILQEVWTWMKQYGTAGNELSHTSDDIIDGDKVSGVGWMDLRWEGEYLALDLEDMILDELVDELIHS</sequence>
<dbReference type="PANTHER" id="PTHR47071">
    <property type="entry name" value="PROTEIN TRM32"/>
    <property type="match status" value="1"/>
</dbReference>
<feature type="domain" description="DUF4378" evidence="1">
    <location>
        <begin position="541"/>
        <end position="697"/>
    </location>
</feature>
<dbReference type="Proteomes" id="UP001346149">
    <property type="component" value="Unassembled WGS sequence"/>
</dbReference>
<comment type="caution">
    <text evidence="2">The sequence shown here is derived from an EMBL/GenBank/DDBJ whole genome shotgun (WGS) entry which is preliminary data.</text>
</comment>
<evidence type="ECO:0000313" key="2">
    <source>
        <dbReference type="EMBL" id="KAK4791428.1"/>
    </source>
</evidence>
<name>A0AAN7LMH2_TRANT</name>
<gene>
    <name evidence="2" type="ORF">SAY86_031841</name>
</gene>
<accession>A0AAN7LMH2</accession>
<evidence type="ECO:0000313" key="3">
    <source>
        <dbReference type="Proteomes" id="UP001346149"/>
    </source>
</evidence>
<dbReference type="Pfam" id="PF14309">
    <property type="entry name" value="DUF4378"/>
    <property type="match status" value="1"/>
</dbReference>